<comment type="subcellular location">
    <subcellularLocation>
        <location evidence="1">Cell membrane</location>
        <topology evidence="1">Peripheral membrane protein</topology>
    </subcellularLocation>
</comment>
<dbReference type="PANTHER" id="PTHR37316:SF1">
    <property type="entry name" value="TEICHOIC ACID GLYCEROL-PHOSPHATE PRIMASE"/>
    <property type="match status" value="1"/>
</dbReference>
<dbReference type="SUPFAM" id="SSF53756">
    <property type="entry name" value="UDP-Glycosyltransferase/glycogen phosphorylase"/>
    <property type="match status" value="1"/>
</dbReference>
<dbReference type="AlphaFoldDB" id="A0A8J2ZU06"/>
<dbReference type="GO" id="GO:0005886">
    <property type="term" value="C:plasma membrane"/>
    <property type="evidence" value="ECO:0007669"/>
    <property type="project" value="UniProtKB-SubCell"/>
</dbReference>
<evidence type="ECO:0000313" key="8">
    <source>
        <dbReference type="Proteomes" id="UP000656813"/>
    </source>
</evidence>
<accession>A0A8J2ZU06</accession>
<gene>
    <name evidence="7" type="primary">tagB</name>
    <name evidence="7" type="ORF">GCM10007096_07300</name>
</gene>
<dbReference type="Proteomes" id="UP000656813">
    <property type="component" value="Unassembled WGS sequence"/>
</dbReference>
<keyword evidence="5" id="KW-0777">Teichoic acid biosynthesis</keyword>
<dbReference type="InterPro" id="IPR051612">
    <property type="entry name" value="Teichoic_Acid_Biosynth"/>
</dbReference>
<keyword evidence="3" id="KW-1003">Cell membrane</keyword>
<organism evidence="7 8">
    <name type="scientific">Pullulanibacillus pueri</name>
    <dbReference type="NCBI Taxonomy" id="1437324"/>
    <lineage>
        <taxon>Bacteria</taxon>
        <taxon>Bacillati</taxon>
        <taxon>Bacillota</taxon>
        <taxon>Bacilli</taxon>
        <taxon>Bacillales</taxon>
        <taxon>Sporolactobacillaceae</taxon>
        <taxon>Pullulanibacillus</taxon>
    </lineage>
</organism>
<dbReference type="Gene3D" id="3.40.50.12580">
    <property type="match status" value="1"/>
</dbReference>
<name>A0A8J2ZU06_9BACL</name>
<evidence type="ECO:0000256" key="1">
    <source>
        <dbReference type="ARBA" id="ARBA00004202"/>
    </source>
</evidence>
<dbReference type="Gene3D" id="3.40.50.11820">
    <property type="match status" value="1"/>
</dbReference>
<keyword evidence="8" id="KW-1185">Reference proteome</keyword>
<keyword evidence="4" id="KW-0808">Transferase</keyword>
<evidence type="ECO:0000256" key="6">
    <source>
        <dbReference type="ARBA" id="ARBA00023136"/>
    </source>
</evidence>
<protein>
    <submittedName>
        <fullName evidence="7">Uncharacterized protein</fullName>
    </submittedName>
</protein>
<evidence type="ECO:0000256" key="4">
    <source>
        <dbReference type="ARBA" id="ARBA00022679"/>
    </source>
</evidence>
<dbReference type="Pfam" id="PF04464">
    <property type="entry name" value="Glyphos_transf"/>
    <property type="match status" value="1"/>
</dbReference>
<evidence type="ECO:0000256" key="2">
    <source>
        <dbReference type="ARBA" id="ARBA00010488"/>
    </source>
</evidence>
<evidence type="ECO:0000313" key="7">
    <source>
        <dbReference type="EMBL" id="GGH76612.1"/>
    </source>
</evidence>
<sequence length="398" mass="46496">MLRELVIELYLFMFKCIFNFLKVFRLQDKVTFVVSFPQNSVPLYKEMTQHNIPVEAVFLSKTSCADVLEKQTGHNVICFETSNVIDMLRSIYHLATSKHVVIDNYFGFLAAIQFKPEVKCVQLWHAVGAIKTFGFKDKSIKHRSERARERFEKVYNKFDKVVVGSEALAHIFMEAFHLPADKILRTGVPRTDFFYDVLSKQKVVTALYKKHPELTDKKVILYAPTYRDQELNGFKLKLDIEDMYKQLKDDYVLLLKLHPAIKLSLALDNKFDGFVYDFSGYPDINELLLITDVLITDYSSIPYEFSLLNKPMIFFPYDLEEYTRDRGLWGSYHELVPGPVVYDSSDIPRIIKQNKFDYNRIQEYCNKWNFYSKGNSSENLVNTMFGKEVLTVAQEAHN</sequence>
<evidence type="ECO:0000256" key="5">
    <source>
        <dbReference type="ARBA" id="ARBA00022944"/>
    </source>
</evidence>
<dbReference type="InterPro" id="IPR043148">
    <property type="entry name" value="TagF_C"/>
</dbReference>
<dbReference type="InterPro" id="IPR007554">
    <property type="entry name" value="Glycerophosphate_synth"/>
</dbReference>
<evidence type="ECO:0000256" key="3">
    <source>
        <dbReference type="ARBA" id="ARBA00022475"/>
    </source>
</evidence>
<comment type="caution">
    <text evidence="7">The sequence shown here is derived from an EMBL/GenBank/DDBJ whole genome shotgun (WGS) entry which is preliminary data.</text>
</comment>
<dbReference type="InterPro" id="IPR043149">
    <property type="entry name" value="TagF_N"/>
</dbReference>
<dbReference type="EMBL" id="BMFV01000003">
    <property type="protein sequence ID" value="GGH76612.1"/>
    <property type="molecule type" value="Genomic_DNA"/>
</dbReference>
<reference evidence="7" key="2">
    <citation type="submission" date="2020-09" db="EMBL/GenBank/DDBJ databases">
        <authorList>
            <person name="Sun Q."/>
            <person name="Zhou Y."/>
        </authorList>
    </citation>
    <scope>NUCLEOTIDE SEQUENCE</scope>
    <source>
        <strain evidence="7">CGMCC 1.12777</strain>
    </source>
</reference>
<proteinExistence type="inferred from homology"/>
<keyword evidence="6" id="KW-0472">Membrane</keyword>
<dbReference type="PANTHER" id="PTHR37316">
    <property type="entry name" value="TEICHOIC ACID GLYCEROL-PHOSPHATE PRIMASE"/>
    <property type="match status" value="1"/>
</dbReference>
<reference evidence="7" key="1">
    <citation type="journal article" date="2014" name="Int. J. Syst. Evol. Microbiol.">
        <title>Complete genome sequence of Corynebacterium casei LMG S-19264T (=DSM 44701T), isolated from a smear-ripened cheese.</title>
        <authorList>
            <consortium name="US DOE Joint Genome Institute (JGI-PGF)"/>
            <person name="Walter F."/>
            <person name="Albersmeier A."/>
            <person name="Kalinowski J."/>
            <person name="Ruckert C."/>
        </authorList>
    </citation>
    <scope>NUCLEOTIDE SEQUENCE</scope>
    <source>
        <strain evidence="7">CGMCC 1.12777</strain>
    </source>
</reference>
<dbReference type="GO" id="GO:0047355">
    <property type="term" value="F:CDP-glycerol glycerophosphotransferase activity"/>
    <property type="evidence" value="ECO:0007669"/>
    <property type="project" value="InterPro"/>
</dbReference>
<dbReference type="GO" id="GO:0019350">
    <property type="term" value="P:teichoic acid biosynthetic process"/>
    <property type="evidence" value="ECO:0007669"/>
    <property type="project" value="UniProtKB-KW"/>
</dbReference>
<comment type="similarity">
    <text evidence="2">Belongs to the CDP-glycerol glycerophosphotransferase family.</text>
</comment>